<sequence>MVIFGWRTTIQQLMMLTLVCGHCGHQAAHSLSRRVTKPTVFFIPLFTISKKYGMQCTFCGVAYDISSTHARQLGAGV</sequence>
<evidence type="ECO:0000313" key="3">
    <source>
        <dbReference type="Proteomes" id="UP000093053"/>
    </source>
</evidence>
<evidence type="ECO:0000313" key="2">
    <source>
        <dbReference type="EMBL" id="ANZ38043.1"/>
    </source>
</evidence>
<dbReference type="STRING" id="1586287.BBK82_20250"/>
<dbReference type="RefSeq" id="WP_065916401.1">
    <property type="nucleotide sequence ID" value="NZ_CP016793.1"/>
</dbReference>
<name>A0A1B2HJZ8_9PSEU</name>
<proteinExistence type="predicted"/>
<dbReference type="AlphaFoldDB" id="A0A1B2HJZ8"/>
<dbReference type="KEGG" id="led:BBK82_20250"/>
<organism evidence="2 3">
    <name type="scientific">Lentzea guizhouensis</name>
    <dbReference type="NCBI Taxonomy" id="1586287"/>
    <lineage>
        <taxon>Bacteria</taxon>
        <taxon>Bacillati</taxon>
        <taxon>Actinomycetota</taxon>
        <taxon>Actinomycetes</taxon>
        <taxon>Pseudonocardiales</taxon>
        <taxon>Pseudonocardiaceae</taxon>
        <taxon>Lentzea</taxon>
    </lineage>
</organism>
<dbReference type="EMBL" id="CP016793">
    <property type="protein sequence ID" value="ANZ38043.1"/>
    <property type="molecule type" value="Genomic_DNA"/>
</dbReference>
<accession>A0A1B2HJZ8</accession>
<dbReference type="Pfam" id="PF17032">
    <property type="entry name" value="Zn_ribbon_15"/>
    <property type="match status" value="1"/>
</dbReference>
<dbReference type="InterPro" id="IPR031493">
    <property type="entry name" value="Zinc_ribbon_15"/>
</dbReference>
<gene>
    <name evidence="2" type="ORF">BBK82_20250</name>
</gene>
<keyword evidence="3" id="KW-1185">Reference proteome</keyword>
<feature type="domain" description="Zinc-ribbon 15" evidence="1">
    <location>
        <begin position="19"/>
        <end position="67"/>
    </location>
</feature>
<dbReference type="OrthoDB" id="4272428at2"/>
<protein>
    <recommendedName>
        <fullName evidence="1">Zinc-ribbon 15 domain-containing protein</fullName>
    </recommendedName>
</protein>
<reference evidence="2 3" key="1">
    <citation type="submission" date="2016-07" db="EMBL/GenBank/DDBJ databases">
        <title>Complete genome sequence of the Lentzea guizhouensis DHS C013.</title>
        <authorList>
            <person name="Cao C."/>
        </authorList>
    </citation>
    <scope>NUCLEOTIDE SEQUENCE [LARGE SCALE GENOMIC DNA]</scope>
    <source>
        <strain evidence="2 3">DHS C013</strain>
    </source>
</reference>
<evidence type="ECO:0000259" key="1">
    <source>
        <dbReference type="Pfam" id="PF17032"/>
    </source>
</evidence>
<dbReference type="Proteomes" id="UP000093053">
    <property type="component" value="Chromosome"/>
</dbReference>